<dbReference type="Proteomes" id="UP000262969">
    <property type="component" value="Unassembled WGS sequence"/>
</dbReference>
<accession>A0A3D2XCB9</accession>
<comment type="caution">
    <text evidence="1">The sequence shown here is derived from an EMBL/GenBank/DDBJ whole genome shotgun (WGS) entry which is preliminary data.</text>
</comment>
<proteinExistence type="predicted"/>
<dbReference type="AlphaFoldDB" id="A0A3D2XCB9"/>
<organism evidence="1 2">
    <name type="scientific">Lachnoclostridium phytofermentans</name>
    <dbReference type="NCBI Taxonomy" id="66219"/>
    <lineage>
        <taxon>Bacteria</taxon>
        <taxon>Bacillati</taxon>
        <taxon>Bacillota</taxon>
        <taxon>Clostridia</taxon>
        <taxon>Lachnospirales</taxon>
        <taxon>Lachnospiraceae</taxon>
    </lineage>
</organism>
<sequence>MNEGQQRFYDFVMGRVQEGKEEDIKAIMSESFKRQQEGTFSKEYMTEIVPKMIMLLKPECVEEFKNAAQHMSSQLK</sequence>
<evidence type="ECO:0000313" key="1">
    <source>
        <dbReference type="EMBL" id="HCL03978.1"/>
    </source>
</evidence>
<dbReference type="EMBL" id="DPVV01000538">
    <property type="protein sequence ID" value="HCL03978.1"/>
    <property type="molecule type" value="Genomic_DNA"/>
</dbReference>
<name>A0A3D2XCB9_9FIRM</name>
<evidence type="ECO:0000313" key="2">
    <source>
        <dbReference type="Proteomes" id="UP000262969"/>
    </source>
</evidence>
<protein>
    <submittedName>
        <fullName evidence="1">Uncharacterized protein</fullName>
    </submittedName>
</protein>
<reference evidence="1 2" key="1">
    <citation type="journal article" date="2018" name="Nat. Biotechnol.">
        <title>A standardized bacterial taxonomy based on genome phylogeny substantially revises the tree of life.</title>
        <authorList>
            <person name="Parks D.H."/>
            <person name="Chuvochina M."/>
            <person name="Waite D.W."/>
            <person name="Rinke C."/>
            <person name="Skarshewski A."/>
            <person name="Chaumeil P.A."/>
            <person name="Hugenholtz P."/>
        </authorList>
    </citation>
    <scope>NUCLEOTIDE SEQUENCE [LARGE SCALE GENOMIC DNA]</scope>
    <source>
        <strain evidence="1">UBA11728</strain>
    </source>
</reference>
<gene>
    <name evidence="1" type="ORF">DHW61_16490</name>
</gene>